<name>L1J524_GUITC</name>
<accession>L1J524</accession>
<dbReference type="SUPFAM" id="SSF101898">
    <property type="entry name" value="NHL repeat"/>
    <property type="match status" value="1"/>
</dbReference>
<dbReference type="PANTHER" id="PTHR24104:SF25">
    <property type="entry name" value="PROTEIN LIN-41"/>
    <property type="match status" value="1"/>
</dbReference>
<dbReference type="GO" id="GO:0008270">
    <property type="term" value="F:zinc ion binding"/>
    <property type="evidence" value="ECO:0007669"/>
    <property type="project" value="UniProtKB-KW"/>
</dbReference>
<protein>
    <submittedName>
        <fullName evidence="1 2">Uncharacterized protein</fullName>
    </submittedName>
</protein>
<dbReference type="Proteomes" id="UP000011087">
    <property type="component" value="Unassembled WGS sequence"/>
</dbReference>
<dbReference type="STRING" id="905079.L1J524"/>
<keyword evidence="3" id="KW-1185">Reference proteome</keyword>
<evidence type="ECO:0000313" key="1">
    <source>
        <dbReference type="EMBL" id="EKX43611.1"/>
    </source>
</evidence>
<dbReference type="RefSeq" id="XP_005830591.1">
    <property type="nucleotide sequence ID" value="XM_005830534.1"/>
</dbReference>
<dbReference type="GeneID" id="17300240"/>
<dbReference type="GO" id="GO:0043161">
    <property type="term" value="P:proteasome-mediated ubiquitin-dependent protein catabolic process"/>
    <property type="evidence" value="ECO:0007669"/>
    <property type="project" value="TreeGrafter"/>
</dbReference>
<gene>
    <name evidence="1" type="ORF">GUITHDRAFT_140369</name>
</gene>
<dbReference type="PANTHER" id="PTHR24104">
    <property type="entry name" value="E3 UBIQUITIN-PROTEIN LIGASE NHLRC1-RELATED"/>
    <property type="match status" value="1"/>
</dbReference>
<dbReference type="AlphaFoldDB" id="L1J524"/>
<dbReference type="EMBL" id="JH993009">
    <property type="protein sequence ID" value="EKX43611.1"/>
    <property type="molecule type" value="Genomic_DNA"/>
</dbReference>
<dbReference type="HOGENOM" id="CLU_770396_0_0_1"/>
<dbReference type="InterPro" id="IPR050952">
    <property type="entry name" value="TRIM-NHL_E3_ligases"/>
</dbReference>
<dbReference type="GO" id="GO:0000209">
    <property type="term" value="P:protein polyubiquitination"/>
    <property type="evidence" value="ECO:0007669"/>
    <property type="project" value="TreeGrafter"/>
</dbReference>
<dbReference type="OrthoDB" id="342730at2759"/>
<sequence>MSVRGLHPDHEVAVAMMAHERLGSSSPLQAQGMHPSFDAILRAVCDAASSCAVSRKKVGELCFLDQHTRMDAWNGLLLPLSVVVDNHGDGVFVLDGARPSVKVFDRRTGRLVREFGYGELSQVGCIGMREGGEILVSNNKNIVMFHRGGFPMERFTFRVPGEETNVRCSSFAVDVEDNFVLGEFDKHRVVLFDREQRVMRVFSSFHLGLRFPYLVAITEEGNILVAHRGEEPLLVLSKYGQVVESLCAGGERVEAEGIAVDGSNRIVVVERRRRRIVTFASTLRLVGSIDLEGTPSLLAASPSCLAADGAGNLLIGDRNNRAIHGMLQCRCLLPPAFIFLFLTVCPNRHSPLLHQSFLRL</sequence>
<dbReference type="GO" id="GO:0061630">
    <property type="term" value="F:ubiquitin protein ligase activity"/>
    <property type="evidence" value="ECO:0007669"/>
    <property type="project" value="TreeGrafter"/>
</dbReference>
<evidence type="ECO:0000313" key="3">
    <source>
        <dbReference type="Proteomes" id="UP000011087"/>
    </source>
</evidence>
<proteinExistence type="predicted"/>
<reference evidence="2" key="3">
    <citation type="submission" date="2016-03" db="UniProtKB">
        <authorList>
            <consortium name="EnsemblProtists"/>
        </authorList>
    </citation>
    <scope>IDENTIFICATION</scope>
</reference>
<dbReference type="InterPro" id="IPR011042">
    <property type="entry name" value="6-blade_b-propeller_TolB-like"/>
</dbReference>
<dbReference type="EnsemblProtists" id="EKX43611">
    <property type="protein sequence ID" value="EKX43611"/>
    <property type="gene ID" value="GUITHDRAFT_140369"/>
</dbReference>
<dbReference type="KEGG" id="gtt:GUITHDRAFT_140369"/>
<reference evidence="1 3" key="1">
    <citation type="journal article" date="2012" name="Nature">
        <title>Algal genomes reveal evolutionary mosaicism and the fate of nucleomorphs.</title>
        <authorList>
            <consortium name="DOE Joint Genome Institute"/>
            <person name="Curtis B.A."/>
            <person name="Tanifuji G."/>
            <person name="Burki F."/>
            <person name="Gruber A."/>
            <person name="Irimia M."/>
            <person name="Maruyama S."/>
            <person name="Arias M.C."/>
            <person name="Ball S.G."/>
            <person name="Gile G.H."/>
            <person name="Hirakawa Y."/>
            <person name="Hopkins J.F."/>
            <person name="Kuo A."/>
            <person name="Rensing S.A."/>
            <person name="Schmutz J."/>
            <person name="Symeonidi A."/>
            <person name="Elias M."/>
            <person name="Eveleigh R.J."/>
            <person name="Herman E.K."/>
            <person name="Klute M.J."/>
            <person name="Nakayama T."/>
            <person name="Obornik M."/>
            <person name="Reyes-Prieto A."/>
            <person name="Armbrust E.V."/>
            <person name="Aves S.J."/>
            <person name="Beiko R.G."/>
            <person name="Coutinho P."/>
            <person name="Dacks J.B."/>
            <person name="Durnford D.G."/>
            <person name="Fast N.M."/>
            <person name="Green B.R."/>
            <person name="Grisdale C.J."/>
            <person name="Hempel F."/>
            <person name="Henrissat B."/>
            <person name="Hoppner M.P."/>
            <person name="Ishida K."/>
            <person name="Kim E."/>
            <person name="Koreny L."/>
            <person name="Kroth P.G."/>
            <person name="Liu Y."/>
            <person name="Malik S.B."/>
            <person name="Maier U.G."/>
            <person name="McRose D."/>
            <person name="Mock T."/>
            <person name="Neilson J.A."/>
            <person name="Onodera N.T."/>
            <person name="Poole A.M."/>
            <person name="Pritham E.J."/>
            <person name="Richards T.A."/>
            <person name="Rocap G."/>
            <person name="Roy S.W."/>
            <person name="Sarai C."/>
            <person name="Schaack S."/>
            <person name="Shirato S."/>
            <person name="Slamovits C.H."/>
            <person name="Spencer D.F."/>
            <person name="Suzuki S."/>
            <person name="Worden A.Z."/>
            <person name="Zauner S."/>
            <person name="Barry K."/>
            <person name="Bell C."/>
            <person name="Bharti A.K."/>
            <person name="Crow J.A."/>
            <person name="Grimwood J."/>
            <person name="Kramer R."/>
            <person name="Lindquist E."/>
            <person name="Lucas S."/>
            <person name="Salamov A."/>
            <person name="McFadden G.I."/>
            <person name="Lane C.E."/>
            <person name="Keeling P.J."/>
            <person name="Gray M.W."/>
            <person name="Grigoriev I.V."/>
            <person name="Archibald J.M."/>
        </authorList>
    </citation>
    <scope>NUCLEOTIDE SEQUENCE</scope>
    <source>
        <strain evidence="1 3">CCMP2712</strain>
    </source>
</reference>
<reference evidence="3" key="2">
    <citation type="submission" date="2012-11" db="EMBL/GenBank/DDBJ databases">
        <authorList>
            <person name="Kuo A."/>
            <person name="Curtis B.A."/>
            <person name="Tanifuji G."/>
            <person name="Burki F."/>
            <person name="Gruber A."/>
            <person name="Irimia M."/>
            <person name="Maruyama S."/>
            <person name="Arias M.C."/>
            <person name="Ball S.G."/>
            <person name="Gile G.H."/>
            <person name="Hirakawa Y."/>
            <person name="Hopkins J.F."/>
            <person name="Rensing S.A."/>
            <person name="Schmutz J."/>
            <person name="Symeonidi A."/>
            <person name="Elias M."/>
            <person name="Eveleigh R.J."/>
            <person name="Herman E.K."/>
            <person name="Klute M.J."/>
            <person name="Nakayama T."/>
            <person name="Obornik M."/>
            <person name="Reyes-Prieto A."/>
            <person name="Armbrust E.V."/>
            <person name="Aves S.J."/>
            <person name="Beiko R.G."/>
            <person name="Coutinho P."/>
            <person name="Dacks J.B."/>
            <person name="Durnford D.G."/>
            <person name="Fast N.M."/>
            <person name="Green B.R."/>
            <person name="Grisdale C."/>
            <person name="Hempe F."/>
            <person name="Henrissat B."/>
            <person name="Hoppner M.P."/>
            <person name="Ishida K.-I."/>
            <person name="Kim E."/>
            <person name="Koreny L."/>
            <person name="Kroth P.G."/>
            <person name="Liu Y."/>
            <person name="Malik S.-B."/>
            <person name="Maier U.G."/>
            <person name="McRose D."/>
            <person name="Mock T."/>
            <person name="Neilson J.A."/>
            <person name="Onodera N.T."/>
            <person name="Poole A.M."/>
            <person name="Pritham E.J."/>
            <person name="Richards T.A."/>
            <person name="Rocap G."/>
            <person name="Roy S.W."/>
            <person name="Sarai C."/>
            <person name="Schaack S."/>
            <person name="Shirato S."/>
            <person name="Slamovits C.H."/>
            <person name="Spencer D.F."/>
            <person name="Suzuki S."/>
            <person name="Worden A.Z."/>
            <person name="Zauner S."/>
            <person name="Barry K."/>
            <person name="Bell C."/>
            <person name="Bharti A.K."/>
            <person name="Crow J.A."/>
            <person name="Grimwood J."/>
            <person name="Kramer R."/>
            <person name="Lindquist E."/>
            <person name="Lucas S."/>
            <person name="Salamov A."/>
            <person name="McFadden G.I."/>
            <person name="Lane C.E."/>
            <person name="Keeling P.J."/>
            <person name="Gray M.W."/>
            <person name="Grigoriev I.V."/>
            <person name="Archibald J.M."/>
        </authorList>
    </citation>
    <scope>NUCLEOTIDE SEQUENCE</scope>
    <source>
        <strain evidence="3">CCMP2712</strain>
    </source>
</reference>
<dbReference type="Gene3D" id="2.120.10.30">
    <property type="entry name" value="TolB, C-terminal domain"/>
    <property type="match status" value="1"/>
</dbReference>
<organism evidence="1">
    <name type="scientific">Guillardia theta (strain CCMP2712)</name>
    <name type="common">Cryptophyte</name>
    <dbReference type="NCBI Taxonomy" id="905079"/>
    <lineage>
        <taxon>Eukaryota</taxon>
        <taxon>Cryptophyceae</taxon>
        <taxon>Pyrenomonadales</taxon>
        <taxon>Geminigeraceae</taxon>
        <taxon>Guillardia</taxon>
    </lineage>
</organism>
<dbReference type="PaxDb" id="55529-EKX43611"/>
<evidence type="ECO:0000313" key="2">
    <source>
        <dbReference type="EnsemblProtists" id="EKX43611"/>
    </source>
</evidence>